<gene>
    <name evidence="1" type="ORF">Bca52824_010222</name>
</gene>
<comment type="caution">
    <text evidence="1">The sequence shown here is derived from an EMBL/GenBank/DDBJ whole genome shotgun (WGS) entry which is preliminary data.</text>
</comment>
<dbReference type="Proteomes" id="UP000886595">
    <property type="component" value="Unassembled WGS sequence"/>
</dbReference>
<name>A0A8X7WBC7_BRACI</name>
<organism evidence="1 2">
    <name type="scientific">Brassica carinata</name>
    <name type="common">Ethiopian mustard</name>
    <name type="synonym">Abyssinian cabbage</name>
    <dbReference type="NCBI Taxonomy" id="52824"/>
    <lineage>
        <taxon>Eukaryota</taxon>
        <taxon>Viridiplantae</taxon>
        <taxon>Streptophyta</taxon>
        <taxon>Embryophyta</taxon>
        <taxon>Tracheophyta</taxon>
        <taxon>Spermatophyta</taxon>
        <taxon>Magnoliopsida</taxon>
        <taxon>eudicotyledons</taxon>
        <taxon>Gunneridae</taxon>
        <taxon>Pentapetalae</taxon>
        <taxon>rosids</taxon>
        <taxon>malvids</taxon>
        <taxon>Brassicales</taxon>
        <taxon>Brassicaceae</taxon>
        <taxon>Brassiceae</taxon>
        <taxon>Brassica</taxon>
    </lineage>
</organism>
<keyword evidence="2" id="KW-1185">Reference proteome</keyword>
<reference evidence="1 2" key="1">
    <citation type="submission" date="2020-02" db="EMBL/GenBank/DDBJ databases">
        <authorList>
            <person name="Ma Q."/>
            <person name="Huang Y."/>
            <person name="Song X."/>
            <person name="Pei D."/>
        </authorList>
    </citation>
    <scope>NUCLEOTIDE SEQUENCE [LARGE SCALE GENOMIC DNA]</scope>
    <source>
        <strain evidence="1">Sxm20200214</strain>
        <tissue evidence="1">Leaf</tissue>
    </source>
</reference>
<protein>
    <submittedName>
        <fullName evidence="1">Uncharacterized protein</fullName>
    </submittedName>
</protein>
<accession>A0A8X7WBC7</accession>
<evidence type="ECO:0000313" key="2">
    <source>
        <dbReference type="Proteomes" id="UP000886595"/>
    </source>
</evidence>
<sequence>MPDQIFVTFAASPMKLSAAASHVKLLDSAFPVKLSTLCNDDTLESAMVELEEGHEGVFKVMIQARVSRPLHLRPSSPPLRLW</sequence>
<dbReference type="AlphaFoldDB" id="A0A8X7WBC7"/>
<evidence type="ECO:0000313" key="1">
    <source>
        <dbReference type="EMBL" id="KAG2327494.1"/>
    </source>
</evidence>
<dbReference type="EMBL" id="JAAMPC010000002">
    <property type="protein sequence ID" value="KAG2327494.1"/>
    <property type="molecule type" value="Genomic_DNA"/>
</dbReference>
<proteinExistence type="predicted"/>